<accession>A0A8E6B7B5</accession>
<dbReference type="Proteomes" id="UP000676194">
    <property type="component" value="Chromosome"/>
</dbReference>
<dbReference type="GO" id="GO:0003723">
    <property type="term" value="F:RNA binding"/>
    <property type="evidence" value="ECO:0007669"/>
    <property type="project" value="InterPro"/>
</dbReference>
<dbReference type="InterPro" id="IPR003751">
    <property type="entry name" value="CsrA"/>
</dbReference>
<keyword evidence="2" id="KW-1185">Reference proteome</keyword>
<protein>
    <submittedName>
        <fullName evidence="1">Carbon storage regulator</fullName>
    </submittedName>
</protein>
<sequence>MLLLKRKIGDRILIGSDIVLTVISEGNCQVRLGVQATARIAIRRPEDKRASILNRKSVNSEESIGAET</sequence>
<gene>
    <name evidence="1" type="ORF">KIH39_01420</name>
</gene>
<dbReference type="EMBL" id="CP074694">
    <property type="protein sequence ID" value="QVL32604.1"/>
    <property type="molecule type" value="Genomic_DNA"/>
</dbReference>
<dbReference type="Gene3D" id="2.60.40.4380">
    <property type="entry name" value="Translational regulator CsrA"/>
    <property type="match status" value="1"/>
</dbReference>
<proteinExistence type="predicted"/>
<evidence type="ECO:0000313" key="2">
    <source>
        <dbReference type="Proteomes" id="UP000676194"/>
    </source>
</evidence>
<dbReference type="SUPFAM" id="SSF117130">
    <property type="entry name" value="CsrA-like"/>
    <property type="match status" value="1"/>
</dbReference>
<reference evidence="1" key="1">
    <citation type="submission" date="2021-05" db="EMBL/GenBank/DDBJ databases">
        <title>Complete genome sequence of the cellulolytic planctomycete Telmatocola sphagniphila SP2T and characterization of the first cellulase from planctomycetes.</title>
        <authorList>
            <person name="Rakitin A.L."/>
            <person name="Beletsky A.V."/>
            <person name="Naumoff D.G."/>
            <person name="Kulichevskaya I.S."/>
            <person name="Mardanov A.V."/>
            <person name="Ravin N.V."/>
            <person name="Dedysh S.N."/>
        </authorList>
    </citation>
    <scope>NUCLEOTIDE SEQUENCE</scope>
    <source>
        <strain evidence="1">SP2T</strain>
    </source>
</reference>
<dbReference type="AlphaFoldDB" id="A0A8E6B7B5"/>
<organism evidence="1 2">
    <name type="scientific">Telmatocola sphagniphila</name>
    <dbReference type="NCBI Taxonomy" id="1123043"/>
    <lineage>
        <taxon>Bacteria</taxon>
        <taxon>Pseudomonadati</taxon>
        <taxon>Planctomycetota</taxon>
        <taxon>Planctomycetia</taxon>
        <taxon>Gemmatales</taxon>
        <taxon>Gemmataceae</taxon>
    </lineage>
</organism>
<name>A0A8E6B7B5_9BACT</name>
<dbReference type="Pfam" id="PF02599">
    <property type="entry name" value="CsrA"/>
    <property type="match status" value="1"/>
</dbReference>
<dbReference type="GO" id="GO:0006109">
    <property type="term" value="P:regulation of carbohydrate metabolic process"/>
    <property type="evidence" value="ECO:0007669"/>
    <property type="project" value="InterPro"/>
</dbReference>
<dbReference type="InterPro" id="IPR036107">
    <property type="entry name" value="CsrA_sf"/>
</dbReference>
<dbReference type="KEGG" id="tsph:KIH39_01420"/>
<dbReference type="GO" id="GO:0006402">
    <property type="term" value="P:mRNA catabolic process"/>
    <property type="evidence" value="ECO:0007669"/>
    <property type="project" value="InterPro"/>
</dbReference>
<evidence type="ECO:0000313" key="1">
    <source>
        <dbReference type="EMBL" id="QVL32604.1"/>
    </source>
</evidence>